<feature type="chain" id="PRO_5001815739" evidence="1">
    <location>
        <begin position="20"/>
        <end position="148"/>
    </location>
</feature>
<dbReference type="AlphaFoldDB" id="A0A086TIR4"/>
<accession>A0A086TIR4</accession>
<protein>
    <submittedName>
        <fullName evidence="2">Uncharacterized protein</fullName>
    </submittedName>
</protein>
<sequence>MRTSIALLATVAIAATVSAQDTQPQPETALPCFQEKCSGLIDAVKVCDLTVDGSGNINFPVTNDTSTTDKCLCTQNIVNTFDLCYTCGAENDKIQPRFSTQNLVTVCNANFGADTVKMPGSAASSSRVSAGSLALAATTMVLSMVFML</sequence>
<dbReference type="EMBL" id="KN042437">
    <property type="protein sequence ID" value="KFH61841.1"/>
    <property type="molecule type" value="Genomic_DNA"/>
</dbReference>
<name>A0A086TIR4_9FUNG</name>
<dbReference type="Proteomes" id="UP000243308">
    <property type="component" value="Unassembled WGS sequence"/>
</dbReference>
<evidence type="ECO:0000256" key="1">
    <source>
        <dbReference type="SAM" id="SignalP"/>
    </source>
</evidence>
<evidence type="ECO:0000313" key="3">
    <source>
        <dbReference type="Proteomes" id="UP000243308"/>
    </source>
</evidence>
<reference evidence="2 3" key="1">
    <citation type="submission" date="2011-02" db="EMBL/GenBank/DDBJ databases">
        <title>The Genome Sequence of Mortierella verticillata NRRL 6337.</title>
        <authorList>
            <consortium name="The Broad Institute Genome Sequencing Platform"/>
            <person name="Russ C."/>
            <person name="Cuomo C."/>
            <person name="Burger G."/>
            <person name="Gray M.W."/>
            <person name="Holland P.W.H."/>
            <person name="King N."/>
            <person name="Lang F.B.F."/>
            <person name="Roger A.J."/>
            <person name="Ruiz-Trillo I."/>
            <person name="Young S.K."/>
            <person name="Zeng Q."/>
            <person name="Gargeya S."/>
            <person name="Alvarado L."/>
            <person name="Berlin A."/>
            <person name="Chapman S.B."/>
            <person name="Chen Z."/>
            <person name="Freedman E."/>
            <person name="Gellesch M."/>
            <person name="Goldberg J."/>
            <person name="Griggs A."/>
            <person name="Gujja S."/>
            <person name="Heilman E."/>
            <person name="Heiman D."/>
            <person name="Howarth C."/>
            <person name="Mehta T."/>
            <person name="Neiman D."/>
            <person name="Pearson M."/>
            <person name="Roberts A."/>
            <person name="Saif S."/>
            <person name="Shea T."/>
            <person name="Shenoy N."/>
            <person name="Sisk P."/>
            <person name="Stolte C."/>
            <person name="Sykes S."/>
            <person name="White J."/>
            <person name="Yandava C."/>
            <person name="Haas B."/>
            <person name="Nusbaum C."/>
            <person name="Birren B."/>
        </authorList>
    </citation>
    <scope>NUCLEOTIDE SEQUENCE [LARGE SCALE GENOMIC DNA]</scope>
    <source>
        <strain evidence="2 3">NRRL 6337</strain>
    </source>
</reference>
<evidence type="ECO:0000313" key="2">
    <source>
        <dbReference type="EMBL" id="KFH61841.1"/>
    </source>
</evidence>
<keyword evidence="3" id="KW-1185">Reference proteome</keyword>
<gene>
    <name evidence="2" type="ORF">MVEG_12349</name>
</gene>
<proteinExistence type="predicted"/>
<feature type="signal peptide" evidence="1">
    <location>
        <begin position="1"/>
        <end position="19"/>
    </location>
</feature>
<dbReference type="OrthoDB" id="2404630at2759"/>
<keyword evidence="1" id="KW-0732">Signal</keyword>
<organism evidence="2 3">
    <name type="scientific">Podila verticillata NRRL 6337</name>
    <dbReference type="NCBI Taxonomy" id="1069443"/>
    <lineage>
        <taxon>Eukaryota</taxon>
        <taxon>Fungi</taxon>
        <taxon>Fungi incertae sedis</taxon>
        <taxon>Mucoromycota</taxon>
        <taxon>Mortierellomycotina</taxon>
        <taxon>Mortierellomycetes</taxon>
        <taxon>Mortierellales</taxon>
        <taxon>Mortierellaceae</taxon>
        <taxon>Podila</taxon>
    </lineage>
</organism>